<comment type="caution">
    <text evidence="3">The sequence shown here is derived from an EMBL/GenBank/DDBJ whole genome shotgun (WGS) entry which is preliminary data.</text>
</comment>
<feature type="region of interest" description="Disordered" evidence="1">
    <location>
        <begin position="493"/>
        <end position="564"/>
    </location>
</feature>
<dbReference type="Gene3D" id="2.20.70.10">
    <property type="match status" value="1"/>
</dbReference>
<feature type="compositionally biased region" description="Gly residues" evidence="1">
    <location>
        <begin position="533"/>
        <end position="545"/>
    </location>
</feature>
<dbReference type="InterPro" id="IPR001202">
    <property type="entry name" value="WW_dom"/>
</dbReference>
<feature type="compositionally biased region" description="Polar residues" evidence="1">
    <location>
        <begin position="555"/>
        <end position="564"/>
    </location>
</feature>
<proteinExistence type="predicted"/>
<gene>
    <name evidence="3" type="ORF">NXF25_020015</name>
</gene>
<dbReference type="Proteomes" id="UP001474421">
    <property type="component" value="Unassembled WGS sequence"/>
</dbReference>
<evidence type="ECO:0000256" key="1">
    <source>
        <dbReference type="SAM" id="MobiDB-lite"/>
    </source>
</evidence>
<accession>A0AAW1B402</accession>
<organism evidence="3 4">
    <name type="scientific">Crotalus adamanteus</name>
    <name type="common">Eastern diamondback rattlesnake</name>
    <dbReference type="NCBI Taxonomy" id="8729"/>
    <lineage>
        <taxon>Eukaryota</taxon>
        <taxon>Metazoa</taxon>
        <taxon>Chordata</taxon>
        <taxon>Craniata</taxon>
        <taxon>Vertebrata</taxon>
        <taxon>Euteleostomi</taxon>
        <taxon>Lepidosauria</taxon>
        <taxon>Squamata</taxon>
        <taxon>Bifurcata</taxon>
        <taxon>Unidentata</taxon>
        <taxon>Episquamata</taxon>
        <taxon>Toxicofera</taxon>
        <taxon>Serpentes</taxon>
        <taxon>Colubroidea</taxon>
        <taxon>Viperidae</taxon>
        <taxon>Crotalinae</taxon>
        <taxon>Crotalus</taxon>
    </lineage>
</organism>
<evidence type="ECO:0000313" key="3">
    <source>
        <dbReference type="EMBL" id="KAK9396654.1"/>
    </source>
</evidence>
<feature type="domain" description="WW" evidence="2">
    <location>
        <begin position="119"/>
        <end position="147"/>
    </location>
</feature>
<keyword evidence="4" id="KW-1185">Reference proteome</keyword>
<protein>
    <submittedName>
        <fullName evidence="3">Protein KIBRA</fullName>
    </submittedName>
</protein>
<name>A0AAW1B402_CROAD</name>
<dbReference type="EMBL" id="JAOTOJ010000008">
    <property type="protein sequence ID" value="KAK9396654.1"/>
    <property type="molecule type" value="Genomic_DNA"/>
</dbReference>
<reference evidence="3 4" key="1">
    <citation type="journal article" date="2024" name="Proc. Natl. Acad. Sci. U.S.A.">
        <title>The genetic regulatory architecture and epigenomic basis for age-related changes in rattlesnake venom.</title>
        <authorList>
            <person name="Hogan M.P."/>
            <person name="Holding M.L."/>
            <person name="Nystrom G.S."/>
            <person name="Colston T.J."/>
            <person name="Bartlett D.A."/>
            <person name="Mason A.J."/>
            <person name="Ellsworth S.A."/>
            <person name="Rautsaw R.M."/>
            <person name="Lawrence K.C."/>
            <person name="Strickland J.L."/>
            <person name="He B."/>
            <person name="Fraser P."/>
            <person name="Margres M.J."/>
            <person name="Gilbert D.M."/>
            <person name="Gibbs H.L."/>
            <person name="Parkinson C.L."/>
            <person name="Rokyta D.R."/>
        </authorList>
    </citation>
    <scope>NUCLEOTIDE SEQUENCE [LARGE SCALE GENOMIC DNA]</scope>
    <source>
        <strain evidence="3">DRR0105</strain>
    </source>
</reference>
<sequence length="564" mass="60129">MGVHPPSAIRLASLNLPNPRSKAAAAPPPPSFPFPASTRRRWAALGTGALAKLMALLRWKKKHGKISGLDLSRQQAPWQCSSTLFSGFGGLLLKREREAVERTNGWQEASPARLGCCELPLPEGWEEARDYDIDHATKTTSWVDPWDSHWAGLFRLGLPRWPLACLLRSPGRGAGGVPQHPPSYGHSPLSSSAAAAAAALRQNLSSSLHASGTALRHQLTRTVALMLLQAWMTRSLAGCSAIRRAPRMALLHATAGRPRQQQAAWARCSQAATQAQDEAAMAQVKHRPGQPPTPFRGLGRTLKARRLQQRGFSPGSAVLLTPGCFRGARERPVTVRTPGHHLPRAGSQEGTPIRLCQPGRVAGRVPRNTPSYGHSLLSSSATTAATLQQSLSSRRARTMARHLPTGLHAFFPQEFSGACLVPSAHQEHGPDAAGVDDMEPGQLFTHPPRPTHPTCTTFACSANRSHTRTTSATACPVQPRCVKRVPQHHPHTTPMVQHLNFPPKQMPVGGGEGTDSRQAQAAAGIASQVLLGGRVGSGSGSGGTGQALARPASPHSLQGSGWNP</sequence>
<dbReference type="CDD" id="cd00201">
    <property type="entry name" value="WW"/>
    <property type="match status" value="1"/>
</dbReference>
<dbReference type="PROSITE" id="PS50020">
    <property type="entry name" value="WW_DOMAIN_2"/>
    <property type="match status" value="1"/>
</dbReference>
<dbReference type="AlphaFoldDB" id="A0AAW1B402"/>
<evidence type="ECO:0000313" key="4">
    <source>
        <dbReference type="Proteomes" id="UP001474421"/>
    </source>
</evidence>
<dbReference type="SUPFAM" id="SSF51045">
    <property type="entry name" value="WW domain"/>
    <property type="match status" value="1"/>
</dbReference>
<evidence type="ECO:0000259" key="2">
    <source>
        <dbReference type="PROSITE" id="PS50020"/>
    </source>
</evidence>
<feature type="region of interest" description="Disordered" evidence="1">
    <location>
        <begin position="335"/>
        <end position="354"/>
    </location>
</feature>
<dbReference type="InterPro" id="IPR036020">
    <property type="entry name" value="WW_dom_sf"/>
</dbReference>